<dbReference type="STRING" id="402596.SAMN04489844_3734"/>
<gene>
    <name evidence="3" type="ORF">SAMN04489844_3734</name>
</gene>
<feature type="domain" description="Teneurin NHL" evidence="2">
    <location>
        <begin position="165"/>
        <end position="212"/>
    </location>
</feature>
<dbReference type="InterPro" id="IPR013783">
    <property type="entry name" value="Ig-like_fold"/>
</dbReference>
<accession>A0A1H4Y4X3</accession>
<dbReference type="AlphaFoldDB" id="A0A1H4Y4X3"/>
<dbReference type="EMBL" id="FNRT01000002">
    <property type="protein sequence ID" value="SED12939.1"/>
    <property type="molecule type" value="Genomic_DNA"/>
</dbReference>
<feature type="domain" description="Teneurin NHL" evidence="2">
    <location>
        <begin position="109"/>
        <end position="159"/>
    </location>
</feature>
<proteinExistence type="predicted"/>
<sequence length="1004" mass="100670">MAQVPTATKLVVSASQVYVGEPVEFTATVSSTGPAIDGGTVEFRAGSTVLGSAAVVNGKAVLSVSTLAIGRYRVRAAFSGTNDLMPSASGDNGTTPIRTIAGTGTPGFSGDGGAATSARLIYPSNLAVDGAGNVYVVDNGNNRIRKVATDGTITTVAGNGTGGFSGDGGPATSAQLNNPYSIAVDAAGTLYIGDDGNNRIRKVDLQGTITTYGGTGISGFSGDGGPATLARLRVASMAIDAAGTVYFTDQGNGYVRKITPDGIITTIAGTGTSGYSGDGGPGTSAQIRSPYGVGVDAAGNVYFAEISNHVIRKVTPQGIISTYAGTGVAGSTGDGGQATLARLSTPGGMAVDASGNVFFNQFGTNQVRKVAPDGVISTVAGTGTAGYTGDGGPSRSAQLNDTEGLAIDAAGNLYLADSSNNVVRRVDGPVTLDVIAKPTFTTGPTAAITGTPVVGGTLTATPGPAQLGSTTPAADSFTYTWAADGTTIAAATARTLDLTPAMAGKTIIVTVTAVRDGYVDAADTSDPTAAVAKAAFATGPNAMITGTPVVGGTLTASPGPAQLGTTTPSAESFTYTWSADGTPIADATARTLDLTPAMVGKTITVTVTAVRDGYTDATDTSEPTEAVTGAVFTTAPAVALSGNAVVDAVLKAVVSAPSPAADTYAYSWFADGSPVVAADRDQLVLSPDLVGKQITLKVTASRDGYVDITASSAATATVAPASFATAPSAAISGTARVGQVLTATTGPTTPAATTYRFAWFADDTPIAAATGESLLLTPAHRGQRISVMVVATRPGYTDASTRSSSTAAVATNQAPSVELSIQVPNGSREAALTPDGEPTIRRGRTATVSWTSQGDATLRATGALQKLLSDAYGTAPIPANGSIKVRLDRAGLHTFRMIASNELGSTSASTSVVAVRAPAQLTVQAPSRATPGKTIRLRVDGLGFGERYVVTVAGQRLSRTDVRADASTLVLRVKLPRTLEPGEARIRVTGRSTQRTGTATVRIG</sequence>
<dbReference type="InterPro" id="IPR011042">
    <property type="entry name" value="6-blade_b-propeller_TolB-like"/>
</dbReference>
<dbReference type="RefSeq" id="WP_139306625.1">
    <property type="nucleotide sequence ID" value="NZ_FNRT01000002.1"/>
</dbReference>
<dbReference type="SUPFAM" id="SSF63829">
    <property type="entry name" value="Calcium-dependent phosphotriesterase"/>
    <property type="match status" value="1"/>
</dbReference>
<evidence type="ECO:0000259" key="1">
    <source>
        <dbReference type="Pfam" id="PF16640"/>
    </source>
</evidence>
<dbReference type="InterPro" id="IPR032109">
    <property type="entry name" value="Big_3_5"/>
</dbReference>
<dbReference type="InterPro" id="IPR056822">
    <property type="entry name" value="TEN_NHL"/>
</dbReference>
<dbReference type="Pfam" id="PF16640">
    <property type="entry name" value="Big_3_5"/>
    <property type="match status" value="1"/>
</dbReference>
<dbReference type="OrthoDB" id="3788151at2"/>
<reference evidence="4" key="1">
    <citation type="submission" date="2016-10" db="EMBL/GenBank/DDBJ databases">
        <authorList>
            <person name="Varghese N."/>
            <person name="Submissions S."/>
        </authorList>
    </citation>
    <scope>NUCLEOTIDE SEQUENCE [LARGE SCALE GENOMIC DNA]</scope>
    <source>
        <strain evidence="4">DSM 22017</strain>
    </source>
</reference>
<organism evidence="3 4">
    <name type="scientific">Nocardioides exalbidus</name>
    <dbReference type="NCBI Taxonomy" id="402596"/>
    <lineage>
        <taxon>Bacteria</taxon>
        <taxon>Bacillati</taxon>
        <taxon>Actinomycetota</taxon>
        <taxon>Actinomycetes</taxon>
        <taxon>Propionibacteriales</taxon>
        <taxon>Nocardioidaceae</taxon>
        <taxon>Nocardioides</taxon>
    </lineage>
</organism>
<dbReference type="Gene3D" id="2.120.10.30">
    <property type="entry name" value="TolB, C-terminal domain"/>
    <property type="match status" value="3"/>
</dbReference>
<evidence type="ECO:0000313" key="4">
    <source>
        <dbReference type="Proteomes" id="UP000198742"/>
    </source>
</evidence>
<evidence type="ECO:0000313" key="3">
    <source>
        <dbReference type="EMBL" id="SED12939.1"/>
    </source>
</evidence>
<dbReference type="Proteomes" id="UP000198742">
    <property type="component" value="Unassembled WGS sequence"/>
</dbReference>
<dbReference type="CDD" id="cd14953">
    <property type="entry name" value="NHL_like_1"/>
    <property type="match status" value="1"/>
</dbReference>
<dbReference type="Pfam" id="PF25021">
    <property type="entry name" value="TEN_NHL"/>
    <property type="match status" value="3"/>
</dbReference>
<dbReference type="Gene3D" id="2.60.40.10">
    <property type="entry name" value="Immunoglobulins"/>
    <property type="match status" value="1"/>
</dbReference>
<feature type="domain" description="Teneurin NHL" evidence="2">
    <location>
        <begin position="332"/>
        <end position="382"/>
    </location>
</feature>
<dbReference type="GO" id="GO:0005975">
    <property type="term" value="P:carbohydrate metabolic process"/>
    <property type="evidence" value="ECO:0007669"/>
    <property type="project" value="UniProtKB-ARBA"/>
</dbReference>
<keyword evidence="4" id="KW-1185">Reference proteome</keyword>
<dbReference type="Gene3D" id="2.60.40.2700">
    <property type="match status" value="4"/>
</dbReference>
<dbReference type="PANTHER" id="PTHR46388">
    <property type="entry name" value="NHL REPEAT-CONTAINING PROTEIN 2"/>
    <property type="match status" value="1"/>
</dbReference>
<name>A0A1H4Y4X3_9ACTN</name>
<feature type="domain" description="Bacterial Ig-like" evidence="1">
    <location>
        <begin position="12"/>
        <end position="90"/>
    </location>
</feature>
<dbReference type="PANTHER" id="PTHR46388:SF2">
    <property type="entry name" value="NHL REPEAT-CONTAINING PROTEIN 2"/>
    <property type="match status" value="1"/>
</dbReference>
<protein>
    <submittedName>
        <fullName evidence="3">Ig-like domain (Group 3)</fullName>
    </submittedName>
</protein>
<evidence type="ECO:0000259" key="2">
    <source>
        <dbReference type="Pfam" id="PF25021"/>
    </source>
</evidence>